<organism evidence="4 5">
    <name type="scientific">Marinoscillum luteum</name>
    <dbReference type="NCBI Taxonomy" id="861051"/>
    <lineage>
        <taxon>Bacteria</taxon>
        <taxon>Pseudomonadati</taxon>
        <taxon>Bacteroidota</taxon>
        <taxon>Cytophagia</taxon>
        <taxon>Cytophagales</taxon>
        <taxon>Reichenbachiellaceae</taxon>
        <taxon>Marinoscillum</taxon>
    </lineage>
</organism>
<evidence type="ECO:0000313" key="4">
    <source>
        <dbReference type="EMBL" id="MFH6983398.1"/>
    </source>
</evidence>
<dbReference type="RefSeq" id="WP_395416971.1">
    <property type="nucleotide sequence ID" value="NZ_JBIPKE010000015.1"/>
</dbReference>
<proteinExistence type="predicted"/>
<evidence type="ECO:0000256" key="1">
    <source>
        <dbReference type="ARBA" id="ARBA00022737"/>
    </source>
</evidence>
<sequence length="389" mass="43809">MKRTYIIMMALVVSLAGYAQKKPKITKANQARENGDLAEAKAIIDAAIEYEKVKDDGKTWYYRGLIYATIDTTSNEQYASLSDNALEEAVAAFNKADEIDPEGKGYYVTGMMGIPVLKEQQISNYYSYYYNKAVMAFQDSEYQTAVDAFEKSYYIVPDDTNAYINAAYAAHNGQLYDAATKNYRLAIDNGATSKDLYYNYVSILTSALDDKEAALAVVDEALGKYPSDGTLQKNRINLLINMGKIDEARSNLEEAIESEPDNANLYFTLAVINDELKEQERAIKAYLKAIEIDPNHFEANFNYGVILINQANETIKESNSLGMSKADQKKARELEPVINQKLKDALPQWEKVHEINSSDRTAMETLAYIYTQLKMKEKANAMNKKLDSM</sequence>
<gene>
    <name evidence="4" type="ORF">ACHKAR_08120</name>
</gene>
<evidence type="ECO:0000256" key="2">
    <source>
        <dbReference type="ARBA" id="ARBA00022803"/>
    </source>
</evidence>
<reference evidence="4 5" key="1">
    <citation type="journal article" date="2013" name="Int. J. Syst. Evol. Microbiol.">
        <title>Marinoscillum luteum sp. nov., isolated from marine sediment.</title>
        <authorList>
            <person name="Cha I.T."/>
            <person name="Park S.J."/>
            <person name="Kim S.J."/>
            <person name="Kim J.G."/>
            <person name="Jung M.Y."/>
            <person name="Shin K.S."/>
            <person name="Kwon K.K."/>
            <person name="Yang S.H."/>
            <person name="Seo Y.S."/>
            <person name="Rhee S.K."/>
        </authorList>
    </citation>
    <scope>NUCLEOTIDE SEQUENCE [LARGE SCALE GENOMIC DNA]</scope>
    <source>
        <strain evidence="4 5">KCTC 23939</strain>
    </source>
</reference>
<dbReference type="PANTHER" id="PTHR44227">
    <property type="match status" value="1"/>
</dbReference>
<dbReference type="PROSITE" id="PS50293">
    <property type="entry name" value="TPR_REGION"/>
    <property type="match status" value="1"/>
</dbReference>
<comment type="caution">
    <text evidence="4">The sequence shown here is derived from an EMBL/GenBank/DDBJ whole genome shotgun (WGS) entry which is preliminary data.</text>
</comment>
<keyword evidence="5" id="KW-1185">Reference proteome</keyword>
<keyword evidence="2 3" id="KW-0802">TPR repeat</keyword>
<dbReference type="SUPFAM" id="SSF48452">
    <property type="entry name" value="TPR-like"/>
    <property type="match status" value="1"/>
</dbReference>
<dbReference type="InterPro" id="IPR019734">
    <property type="entry name" value="TPR_rpt"/>
</dbReference>
<feature type="repeat" description="TPR" evidence="3">
    <location>
        <begin position="263"/>
        <end position="296"/>
    </location>
</feature>
<dbReference type="Gene3D" id="1.25.40.10">
    <property type="entry name" value="Tetratricopeptide repeat domain"/>
    <property type="match status" value="3"/>
</dbReference>
<keyword evidence="1" id="KW-0677">Repeat</keyword>
<dbReference type="SMART" id="SM00028">
    <property type="entry name" value="TPR"/>
    <property type="match status" value="4"/>
</dbReference>
<evidence type="ECO:0000313" key="5">
    <source>
        <dbReference type="Proteomes" id="UP001610063"/>
    </source>
</evidence>
<evidence type="ECO:0000256" key="3">
    <source>
        <dbReference type="PROSITE-ProRule" id="PRU00339"/>
    </source>
</evidence>
<dbReference type="InterPro" id="IPR011990">
    <property type="entry name" value="TPR-like_helical_dom_sf"/>
</dbReference>
<dbReference type="InterPro" id="IPR052346">
    <property type="entry name" value="O-mannosyl-transferase_TMTC"/>
</dbReference>
<dbReference type="SUPFAM" id="SSF81901">
    <property type="entry name" value="HCP-like"/>
    <property type="match status" value="1"/>
</dbReference>
<dbReference type="PANTHER" id="PTHR44227:SF3">
    <property type="entry name" value="PROTEIN O-MANNOSYL-TRANSFERASE TMTC4"/>
    <property type="match status" value="1"/>
</dbReference>
<dbReference type="EMBL" id="JBIPKE010000015">
    <property type="protein sequence ID" value="MFH6983398.1"/>
    <property type="molecule type" value="Genomic_DNA"/>
</dbReference>
<protein>
    <submittedName>
        <fullName evidence="4">Tetratricopeptide repeat protein</fullName>
    </submittedName>
</protein>
<accession>A0ABW7N708</accession>
<name>A0ABW7N708_9BACT</name>
<dbReference type="Proteomes" id="UP001610063">
    <property type="component" value="Unassembled WGS sequence"/>
</dbReference>
<dbReference type="Pfam" id="PF13432">
    <property type="entry name" value="TPR_16"/>
    <property type="match status" value="2"/>
</dbReference>
<feature type="repeat" description="TPR" evidence="3">
    <location>
        <begin position="126"/>
        <end position="159"/>
    </location>
</feature>
<dbReference type="PROSITE" id="PS50005">
    <property type="entry name" value="TPR"/>
    <property type="match status" value="2"/>
</dbReference>